<keyword evidence="1 4" id="KW-0808">Transferase</keyword>
<reference evidence="4 5" key="1">
    <citation type="submission" date="2020-08" db="EMBL/GenBank/DDBJ databases">
        <title>Sequencing the genomes of 1000 actinobacteria strains.</title>
        <authorList>
            <person name="Klenk H.-P."/>
        </authorList>
    </citation>
    <scope>NUCLEOTIDE SEQUENCE [LARGE SCALE GENOMIC DNA]</scope>
    <source>
        <strain evidence="4 5">DSM 44598</strain>
    </source>
</reference>
<dbReference type="Gene3D" id="3.40.630.30">
    <property type="match status" value="1"/>
</dbReference>
<dbReference type="GO" id="GO:0016747">
    <property type="term" value="F:acyltransferase activity, transferring groups other than amino-acyl groups"/>
    <property type="evidence" value="ECO:0007669"/>
    <property type="project" value="InterPro"/>
</dbReference>
<evidence type="ECO:0000313" key="5">
    <source>
        <dbReference type="Proteomes" id="UP000579647"/>
    </source>
</evidence>
<protein>
    <submittedName>
        <fullName evidence="4">GNAT superfamily N-acetyltransferase</fullName>
    </submittedName>
</protein>
<organism evidence="4 5">
    <name type="scientific">Nocardiopsis metallicus</name>
    <dbReference type="NCBI Taxonomy" id="179819"/>
    <lineage>
        <taxon>Bacteria</taxon>
        <taxon>Bacillati</taxon>
        <taxon>Actinomycetota</taxon>
        <taxon>Actinomycetes</taxon>
        <taxon>Streptosporangiales</taxon>
        <taxon>Nocardiopsidaceae</taxon>
        <taxon>Nocardiopsis</taxon>
    </lineage>
</organism>
<dbReference type="PANTHER" id="PTHR43877:SF2">
    <property type="entry name" value="AMINOALKYLPHOSPHONATE N-ACETYLTRANSFERASE-RELATED"/>
    <property type="match status" value="1"/>
</dbReference>
<sequence length="329" mass="36672">MSSVVEVLEPSTAPAEELAAWTALHSHGMNELMGSAPRPQDLADQLRTKRAGQNWCWSARSAPGEPIQGVAELRRQPYNPKVGLLRLYVAEPARRRGMGTRLREAAVERARALGMERLRSHTLTGPEMEAFARSDGRPRTLIPFRVQEQQLDEETLEHCWHLAARPARGYLVTHWEGTAPENLVASFGQVAVYSIDAIEGARPLVERAWAPQQVREWEREVVQDGSQLVVCAALDRTSDQVVAATATTVGQSLVARQYVTAVSPDHRRRGLATRVKANQTLRVHDLFPHVRRMAVAVDEGNTAMLELNRALRYELAGGRYLVEEDLTGR</sequence>
<accession>A0A840W0I0</accession>
<gene>
    <name evidence="4" type="ORF">HNR07_001386</name>
</gene>
<dbReference type="RefSeq" id="WP_184363370.1">
    <property type="nucleotide sequence ID" value="NZ_BAAAKM010000119.1"/>
</dbReference>
<evidence type="ECO:0000256" key="2">
    <source>
        <dbReference type="ARBA" id="ARBA00023315"/>
    </source>
</evidence>
<dbReference type="EMBL" id="JACHDO010000001">
    <property type="protein sequence ID" value="MBB5490249.1"/>
    <property type="molecule type" value="Genomic_DNA"/>
</dbReference>
<dbReference type="Pfam" id="PF00583">
    <property type="entry name" value="Acetyltransf_1"/>
    <property type="match status" value="1"/>
</dbReference>
<dbReference type="SUPFAM" id="SSF55729">
    <property type="entry name" value="Acyl-CoA N-acyltransferases (Nat)"/>
    <property type="match status" value="2"/>
</dbReference>
<keyword evidence="5" id="KW-1185">Reference proteome</keyword>
<evidence type="ECO:0000256" key="1">
    <source>
        <dbReference type="ARBA" id="ARBA00022679"/>
    </source>
</evidence>
<dbReference type="AlphaFoldDB" id="A0A840W0I0"/>
<dbReference type="InterPro" id="IPR000182">
    <property type="entry name" value="GNAT_dom"/>
</dbReference>
<evidence type="ECO:0000259" key="3">
    <source>
        <dbReference type="PROSITE" id="PS51186"/>
    </source>
</evidence>
<dbReference type="Proteomes" id="UP000579647">
    <property type="component" value="Unassembled WGS sequence"/>
</dbReference>
<evidence type="ECO:0000313" key="4">
    <source>
        <dbReference type="EMBL" id="MBB5490249.1"/>
    </source>
</evidence>
<dbReference type="PROSITE" id="PS51186">
    <property type="entry name" value="GNAT"/>
    <property type="match status" value="1"/>
</dbReference>
<proteinExistence type="predicted"/>
<comment type="caution">
    <text evidence="4">The sequence shown here is derived from an EMBL/GenBank/DDBJ whole genome shotgun (WGS) entry which is preliminary data.</text>
</comment>
<dbReference type="CDD" id="cd04301">
    <property type="entry name" value="NAT_SF"/>
    <property type="match status" value="1"/>
</dbReference>
<dbReference type="PANTHER" id="PTHR43877">
    <property type="entry name" value="AMINOALKYLPHOSPHONATE N-ACETYLTRANSFERASE-RELATED-RELATED"/>
    <property type="match status" value="1"/>
</dbReference>
<keyword evidence="2" id="KW-0012">Acyltransferase</keyword>
<feature type="domain" description="N-acetyltransferase" evidence="3">
    <location>
        <begin position="6"/>
        <end position="153"/>
    </location>
</feature>
<name>A0A840W0I0_9ACTN</name>
<dbReference type="InterPro" id="IPR016181">
    <property type="entry name" value="Acyl_CoA_acyltransferase"/>
</dbReference>
<dbReference type="InterPro" id="IPR050832">
    <property type="entry name" value="Bact_Acetyltransf"/>
</dbReference>